<dbReference type="AlphaFoldDB" id="A0A8H6ZAU6"/>
<accession>A0A8H6ZAU6</accession>
<proteinExistence type="predicted"/>
<comment type="caution">
    <text evidence="3">The sequence shown here is derived from an EMBL/GenBank/DDBJ whole genome shotgun (WGS) entry which is preliminary data.</text>
</comment>
<dbReference type="OrthoDB" id="5967843at2759"/>
<evidence type="ECO:0000313" key="3">
    <source>
        <dbReference type="EMBL" id="KAF7372921.1"/>
    </source>
</evidence>
<dbReference type="InterPro" id="IPR056884">
    <property type="entry name" value="NPHP3-like_N"/>
</dbReference>
<dbReference type="PANTHER" id="PTHR10039:SF17">
    <property type="entry name" value="FUNGAL STAND N-TERMINAL GOODBYE DOMAIN-CONTAINING PROTEIN-RELATED"/>
    <property type="match status" value="1"/>
</dbReference>
<reference evidence="3" key="1">
    <citation type="submission" date="2020-05" db="EMBL/GenBank/DDBJ databases">
        <title>Mycena genomes resolve the evolution of fungal bioluminescence.</title>
        <authorList>
            <person name="Tsai I.J."/>
        </authorList>
    </citation>
    <scope>NUCLEOTIDE SEQUENCE</scope>
    <source>
        <strain evidence="3">160909Yilan</strain>
    </source>
</reference>
<protein>
    <submittedName>
        <fullName evidence="3">Putative nwd2 protein</fullName>
    </submittedName>
</protein>
<sequence length="604" mass="68978">MRAGDSGPASFFKRGHATRGNARTLFTTITYQLALNVEWLRAPISQLVEQNPSIVARSMATQMQELISKPCRAQEHHDAIVILIDGLDECDGYGVQGEILRTIRSPSLNLPLFLRFMVASRPEPQIHQVFYLSSFHYCSFNVEQSFDDVRKYLRDEFSRIHRNHSTMQNILSPWPTCNVLEELVRKSSGYFIYASTIIKFIGDEDHRPTVRLEVVQNVNGPGSESAYDALDQLYMTILRSVPRQSELIPILCAISNFELCPEELDKLFRLAEGEALLLLRGLHSVLKIQASEDKISSHHASFVDFLRHPDRSGTFCIDILNIQIGLARSFLQFYAGPFQRTNRSVLSRLINFVVLLPPSDAVAELFVFIASVNPDYIFDPMANLYNGELASIASWLKNTPSAPADVIQLWENYAFMSSMNAIQWSKGPSVQHIDSPSPELLRILILMRLLDRRLEALPTKLDLTWTNLRSTLCSLRPKLTGNEHMLPVRQPQAAYSLSRLRCDVSRLVRLSPPCPVLYRELWSIPPSEIWSSQTSGYKLIHHVSKWLESFPDSTMELITFWQQAGADPELHDIDPCNPGLYNPGPVFWEKYWRDRIKHYNDMIT</sequence>
<dbReference type="Pfam" id="PF24883">
    <property type="entry name" value="NPHP3_N"/>
    <property type="match status" value="1"/>
</dbReference>
<evidence type="ECO:0000256" key="1">
    <source>
        <dbReference type="ARBA" id="ARBA00022737"/>
    </source>
</evidence>
<dbReference type="EMBL" id="JACAZH010000003">
    <property type="protein sequence ID" value="KAF7372921.1"/>
    <property type="molecule type" value="Genomic_DNA"/>
</dbReference>
<evidence type="ECO:0000313" key="4">
    <source>
        <dbReference type="Proteomes" id="UP000623467"/>
    </source>
</evidence>
<feature type="domain" description="Nephrocystin 3-like N-terminal" evidence="2">
    <location>
        <begin position="10"/>
        <end position="121"/>
    </location>
</feature>
<name>A0A8H6ZAU6_9AGAR</name>
<keyword evidence="1" id="KW-0677">Repeat</keyword>
<keyword evidence="4" id="KW-1185">Reference proteome</keyword>
<gene>
    <name evidence="3" type="ORF">MSAN_00498700</name>
</gene>
<evidence type="ECO:0000259" key="2">
    <source>
        <dbReference type="Pfam" id="PF24883"/>
    </source>
</evidence>
<organism evidence="3 4">
    <name type="scientific">Mycena sanguinolenta</name>
    <dbReference type="NCBI Taxonomy" id="230812"/>
    <lineage>
        <taxon>Eukaryota</taxon>
        <taxon>Fungi</taxon>
        <taxon>Dikarya</taxon>
        <taxon>Basidiomycota</taxon>
        <taxon>Agaricomycotina</taxon>
        <taxon>Agaricomycetes</taxon>
        <taxon>Agaricomycetidae</taxon>
        <taxon>Agaricales</taxon>
        <taxon>Marasmiineae</taxon>
        <taxon>Mycenaceae</taxon>
        <taxon>Mycena</taxon>
    </lineage>
</organism>
<dbReference type="Proteomes" id="UP000623467">
    <property type="component" value="Unassembled WGS sequence"/>
</dbReference>
<dbReference type="PANTHER" id="PTHR10039">
    <property type="entry name" value="AMELOGENIN"/>
    <property type="match status" value="1"/>
</dbReference>